<gene>
    <name evidence="1" type="ORF">ESY86_14425</name>
</gene>
<sequence>MENFNTNLMKDQLSRVEMKTINGGKIADGCQSVVNGTRYTGLSVADAQGDYQFCVDNGYSSCGYCCASC</sequence>
<accession>A0A5C6ZHG3</accession>
<name>A0A5C6ZHG3_9FLAO</name>
<proteinExistence type="predicted"/>
<reference evidence="1 2" key="1">
    <citation type="submission" date="2019-08" db="EMBL/GenBank/DDBJ databases">
        <title>Genomes of Subsaximicrobium wynnwilliamsii strains.</title>
        <authorList>
            <person name="Bowman J.P."/>
        </authorList>
    </citation>
    <scope>NUCLEOTIDE SEQUENCE [LARGE SCALE GENOMIC DNA]</scope>
    <source>
        <strain evidence="1 2">2-80-2</strain>
    </source>
</reference>
<organism evidence="1 2">
    <name type="scientific">Subsaximicrobium wynnwilliamsii</name>
    <dbReference type="NCBI Taxonomy" id="291179"/>
    <lineage>
        <taxon>Bacteria</taxon>
        <taxon>Pseudomonadati</taxon>
        <taxon>Bacteroidota</taxon>
        <taxon>Flavobacteriia</taxon>
        <taxon>Flavobacteriales</taxon>
        <taxon>Flavobacteriaceae</taxon>
        <taxon>Subsaximicrobium</taxon>
    </lineage>
</organism>
<dbReference type="Proteomes" id="UP000321578">
    <property type="component" value="Unassembled WGS sequence"/>
</dbReference>
<protein>
    <submittedName>
        <fullName evidence="1">Uncharacterized protein</fullName>
    </submittedName>
</protein>
<evidence type="ECO:0000313" key="1">
    <source>
        <dbReference type="EMBL" id="TXD88080.1"/>
    </source>
</evidence>
<evidence type="ECO:0000313" key="2">
    <source>
        <dbReference type="Proteomes" id="UP000321578"/>
    </source>
</evidence>
<keyword evidence="2" id="KW-1185">Reference proteome</keyword>
<comment type="caution">
    <text evidence="1">The sequence shown here is derived from an EMBL/GenBank/DDBJ whole genome shotgun (WGS) entry which is preliminary data.</text>
</comment>
<dbReference type="RefSeq" id="WP_147087298.1">
    <property type="nucleotide sequence ID" value="NZ_VORM01000016.1"/>
</dbReference>
<dbReference type="EMBL" id="VORO01000017">
    <property type="protein sequence ID" value="TXD88080.1"/>
    <property type="molecule type" value="Genomic_DNA"/>
</dbReference>
<dbReference type="AlphaFoldDB" id="A0A5C6ZHG3"/>